<dbReference type="EMBL" id="JAPESX010000888">
    <property type="protein sequence ID" value="KAJ8119351.1"/>
    <property type="molecule type" value="Genomic_DNA"/>
</dbReference>
<keyword evidence="2" id="KW-1185">Reference proteome</keyword>
<accession>A0ACC2IW06</accession>
<reference evidence="1" key="1">
    <citation type="submission" date="2022-11" db="EMBL/GenBank/DDBJ databases">
        <title>Genome Sequence of Nemania bipapillata.</title>
        <authorList>
            <person name="Buettner E."/>
        </authorList>
    </citation>
    <scope>NUCLEOTIDE SEQUENCE</scope>
    <source>
        <strain evidence="1">CP14</strain>
    </source>
</reference>
<protein>
    <submittedName>
        <fullName evidence="1">Uncharacterized protein</fullName>
    </submittedName>
</protein>
<evidence type="ECO:0000313" key="1">
    <source>
        <dbReference type="EMBL" id="KAJ8119351.1"/>
    </source>
</evidence>
<sequence>MPVGQFLRNLQSTQSDMIAHEQAGLAQIATYNEACRAACAFRNMIVIQRPADSGMEEMGRRFEVQEEVQDYVYFNDWALLLDIFPSEKADSARLVFCYDSQILNDTQVVQTARDFEGWVYALAGGHDVTIGRLSLETGSAKAAQ</sequence>
<name>A0ACC2IW06_9PEZI</name>
<comment type="caution">
    <text evidence="1">The sequence shown here is derived from an EMBL/GenBank/DDBJ whole genome shotgun (WGS) entry which is preliminary data.</text>
</comment>
<organism evidence="1 2">
    <name type="scientific">Nemania bipapillata</name>
    <dbReference type="NCBI Taxonomy" id="110536"/>
    <lineage>
        <taxon>Eukaryota</taxon>
        <taxon>Fungi</taxon>
        <taxon>Dikarya</taxon>
        <taxon>Ascomycota</taxon>
        <taxon>Pezizomycotina</taxon>
        <taxon>Sordariomycetes</taxon>
        <taxon>Xylariomycetidae</taxon>
        <taxon>Xylariales</taxon>
        <taxon>Xylariaceae</taxon>
        <taxon>Nemania</taxon>
    </lineage>
</organism>
<evidence type="ECO:0000313" key="2">
    <source>
        <dbReference type="Proteomes" id="UP001153334"/>
    </source>
</evidence>
<gene>
    <name evidence="1" type="ORF">ONZ43_g3680</name>
</gene>
<dbReference type="Proteomes" id="UP001153334">
    <property type="component" value="Unassembled WGS sequence"/>
</dbReference>
<proteinExistence type="predicted"/>